<sequence>MTSSPRQRSDKSVPHTAGTYTLEFLIDAKKEYDDLDKTVQLQLLKKLRSRLLEPKVQADKLRDMPGCYKIKLRASGIRLVYEVIDARLVVLVIAVGRRDNEVVYHAARKRIN</sequence>
<comment type="similarity">
    <text evidence="1">Belongs to the RelE toxin family.</text>
</comment>
<dbReference type="Pfam" id="PF05016">
    <property type="entry name" value="ParE_toxin"/>
    <property type="match status" value="1"/>
</dbReference>
<name>A0ABX8HQZ9_9PSED</name>
<dbReference type="PANTHER" id="PTHR35601">
    <property type="entry name" value="TOXIN RELE"/>
    <property type="match status" value="1"/>
</dbReference>
<organism evidence="2 3">
    <name type="scientific">Pseudomonas lijiangensis</name>
    <dbReference type="NCBI Taxonomy" id="2995658"/>
    <lineage>
        <taxon>Bacteria</taxon>
        <taxon>Pseudomonadati</taxon>
        <taxon>Pseudomonadota</taxon>
        <taxon>Gammaproteobacteria</taxon>
        <taxon>Pseudomonadales</taxon>
        <taxon>Pseudomonadaceae</taxon>
        <taxon>Pseudomonas</taxon>
    </lineage>
</organism>
<dbReference type="EMBL" id="CP076668">
    <property type="protein sequence ID" value="QWU83025.1"/>
    <property type="molecule type" value="Genomic_DNA"/>
</dbReference>
<evidence type="ECO:0000313" key="2">
    <source>
        <dbReference type="EMBL" id="QWU83025.1"/>
    </source>
</evidence>
<dbReference type="RefSeq" id="WP_216704378.1">
    <property type="nucleotide sequence ID" value="NZ_CP076668.1"/>
</dbReference>
<dbReference type="Proteomes" id="UP000683401">
    <property type="component" value="Chromosome"/>
</dbReference>
<reference evidence="3" key="1">
    <citation type="submission" date="2021-06" db="EMBL/GenBank/DDBJ databases">
        <title>Identification of Pseudomonas cichorii causing bacterial leaf black spot of flue-cured tobacco, a new disease in China.</title>
        <authorList>
            <person name="Lu C.-H."/>
        </authorList>
    </citation>
    <scope>NUCLEOTIDE SEQUENCE [LARGE SCALE GENOMIC DNA]</scope>
    <source>
        <strain evidence="3">LJ2</strain>
    </source>
</reference>
<dbReference type="PANTHER" id="PTHR35601:SF1">
    <property type="entry name" value="TOXIN RELE"/>
    <property type="match status" value="1"/>
</dbReference>
<dbReference type="InterPro" id="IPR007712">
    <property type="entry name" value="RelE/ParE_toxin"/>
</dbReference>
<proteinExistence type="inferred from homology"/>
<gene>
    <name evidence="2" type="ORF">KQP88_24090</name>
</gene>
<evidence type="ECO:0000256" key="1">
    <source>
        <dbReference type="ARBA" id="ARBA00006226"/>
    </source>
</evidence>
<evidence type="ECO:0000313" key="3">
    <source>
        <dbReference type="Proteomes" id="UP000683401"/>
    </source>
</evidence>
<accession>A0ABX8HQZ9</accession>
<keyword evidence="3" id="KW-1185">Reference proteome</keyword>
<protein>
    <submittedName>
        <fullName evidence="2">Type II toxin-antitoxin system RelE/ParE family toxin</fullName>
    </submittedName>
</protein>